<proteinExistence type="predicted"/>
<dbReference type="KEGG" id="nah:F5544_19455"/>
<organism evidence="3 4">
    <name type="scientific">Nocardia arthritidis</name>
    <dbReference type="NCBI Taxonomy" id="228602"/>
    <lineage>
        <taxon>Bacteria</taxon>
        <taxon>Bacillati</taxon>
        <taxon>Actinomycetota</taxon>
        <taxon>Actinomycetes</taxon>
        <taxon>Mycobacteriales</taxon>
        <taxon>Nocardiaceae</taxon>
        <taxon>Nocardia</taxon>
    </lineage>
</organism>
<gene>
    <name evidence="3" type="ORF">F5544_19455</name>
</gene>
<dbReference type="AlphaFoldDB" id="A0A6G9YEV8"/>
<dbReference type="Pfam" id="PF13649">
    <property type="entry name" value="Methyltransf_25"/>
    <property type="match status" value="1"/>
</dbReference>
<dbReference type="Gene3D" id="3.40.50.150">
    <property type="entry name" value="Vaccinia Virus protein VP39"/>
    <property type="match status" value="1"/>
</dbReference>
<name>A0A6G9YEV8_9NOCA</name>
<keyword evidence="3" id="KW-0489">Methyltransferase</keyword>
<reference evidence="3 4" key="1">
    <citation type="journal article" date="2019" name="ACS Chem. Biol.">
        <title>Identification and Mobilization of a Cryptic Antibiotic Biosynthesis Gene Locus from a Human-Pathogenic Nocardia Isolate.</title>
        <authorList>
            <person name="Herisse M."/>
            <person name="Ishida K."/>
            <person name="Porter J.L."/>
            <person name="Howden B."/>
            <person name="Hertweck C."/>
            <person name="Stinear T.P."/>
            <person name="Pidot S.J."/>
        </authorList>
    </citation>
    <scope>NUCLEOTIDE SEQUENCE [LARGE SCALE GENOMIC DNA]</scope>
    <source>
        <strain evidence="3 4">AUSMDU00012717</strain>
    </source>
</reference>
<evidence type="ECO:0000313" key="3">
    <source>
        <dbReference type="EMBL" id="QIS11759.1"/>
    </source>
</evidence>
<evidence type="ECO:0000259" key="2">
    <source>
        <dbReference type="Pfam" id="PF13649"/>
    </source>
</evidence>
<dbReference type="InterPro" id="IPR041698">
    <property type="entry name" value="Methyltransf_25"/>
</dbReference>
<keyword evidence="3" id="KW-0808">Transferase</keyword>
<feature type="region of interest" description="Disordered" evidence="1">
    <location>
        <begin position="1"/>
        <end position="38"/>
    </location>
</feature>
<sequence>MIGRLPHNGFCARGTPLSSHRSTAADPSRPGSPRRSPGRCWVSPVVLCADLGADGGRAPDGRGSRAGARGGRLRPVSALDWDHNAFYHRLLLRQLPDGLRRVLDVGCGAGVFASKLAARAEKVDAVDKSPEMIAAAYDTTPDNVTLLLGDVLKEPLPEAGYDAIVSVTALHHLPLEMALPVLARALRPGGVLVAVALPRTDLPRELPVELLALISQRLFGLTFALLRKFNGGNWFAHEPTHSAMPVLLDPPLATRQVREYAAALLPGAQVRRLVFWRYFLLWHKPSD</sequence>
<keyword evidence="4" id="KW-1185">Reference proteome</keyword>
<feature type="compositionally biased region" description="Low complexity" evidence="1">
    <location>
        <begin position="27"/>
        <end position="38"/>
    </location>
</feature>
<dbReference type="CDD" id="cd02440">
    <property type="entry name" value="AdoMet_MTases"/>
    <property type="match status" value="1"/>
</dbReference>
<dbReference type="GO" id="GO:0032259">
    <property type="term" value="P:methylation"/>
    <property type="evidence" value="ECO:0007669"/>
    <property type="project" value="UniProtKB-KW"/>
</dbReference>
<dbReference type="PANTHER" id="PTHR43591">
    <property type="entry name" value="METHYLTRANSFERASE"/>
    <property type="match status" value="1"/>
</dbReference>
<dbReference type="Proteomes" id="UP000503540">
    <property type="component" value="Chromosome"/>
</dbReference>
<dbReference type="GO" id="GO:0008168">
    <property type="term" value="F:methyltransferase activity"/>
    <property type="evidence" value="ECO:0007669"/>
    <property type="project" value="UniProtKB-KW"/>
</dbReference>
<dbReference type="EMBL" id="CP046172">
    <property type="protein sequence ID" value="QIS11759.1"/>
    <property type="molecule type" value="Genomic_DNA"/>
</dbReference>
<accession>A0A6G9YEV8</accession>
<protein>
    <submittedName>
        <fullName evidence="3">Methyltransferase domain-containing protein</fullName>
    </submittedName>
</protein>
<evidence type="ECO:0000256" key="1">
    <source>
        <dbReference type="SAM" id="MobiDB-lite"/>
    </source>
</evidence>
<dbReference type="InterPro" id="IPR029063">
    <property type="entry name" value="SAM-dependent_MTases_sf"/>
</dbReference>
<dbReference type="SUPFAM" id="SSF53335">
    <property type="entry name" value="S-adenosyl-L-methionine-dependent methyltransferases"/>
    <property type="match status" value="1"/>
</dbReference>
<evidence type="ECO:0000313" key="4">
    <source>
        <dbReference type="Proteomes" id="UP000503540"/>
    </source>
</evidence>
<feature type="domain" description="Methyltransferase" evidence="2">
    <location>
        <begin position="102"/>
        <end position="190"/>
    </location>
</feature>